<comment type="caution">
    <text evidence="2">The sequence shown here is derived from an EMBL/GenBank/DDBJ whole genome shotgun (WGS) entry which is preliminary data.</text>
</comment>
<dbReference type="InterPro" id="IPR012767">
    <property type="entry name" value="Trehalose_TreY"/>
</dbReference>
<evidence type="ECO:0000259" key="1">
    <source>
        <dbReference type="SMART" id="SM00642"/>
    </source>
</evidence>
<gene>
    <name evidence="2" type="ORF">GCM10023342_16650</name>
</gene>
<dbReference type="EMBL" id="BAABKI010000018">
    <property type="protein sequence ID" value="GAA5174817.1"/>
    <property type="molecule type" value="Genomic_DNA"/>
</dbReference>
<dbReference type="PANTHER" id="PTHR10357:SF216">
    <property type="entry name" value="MALTOOLIGOSYL TREHALOSE SYNTHASE-RELATED"/>
    <property type="match status" value="1"/>
</dbReference>
<dbReference type="SUPFAM" id="SSF51445">
    <property type="entry name" value="(Trans)glycosidases"/>
    <property type="match status" value="1"/>
</dbReference>
<dbReference type="CDD" id="cd11336">
    <property type="entry name" value="AmyAc_MTSase"/>
    <property type="match status" value="1"/>
</dbReference>
<evidence type="ECO:0000313" key="2">
    <source>
        <dbReference type="EMBL" id="GAA5174817.1"/>
    </source>
</evidence>
<dbReference type="Proteomes" id="UP001500074">
    <property type="component" value="Unassembled WGS sequence"/>
</dbReference>
<name>A0ABP9RCY3_9GAMM</name>
<dbReference type="RefSeq" id="WP_031383309.1">
    <property type="nucleotide sequence ID" value="NZ_BAABKI010000018.1"/>
</dbReference>
<organism evidence="2 3">
    <name type="scientific">Modicisalibacter zincidurans</name>
    <dbReference type="NCBI Taxonomy" id="1178777"/>
    <lineage>
        <taxon>Bacteria</taxon>
        <taxon>Pseudomonadati</taxon>
        <taxon>Pseudomonadota</taxon>
        <taxon>Gammaproteobacteria</taxon>
        <taxon>Oceanospirillales</taxon>
        <taxon>Halomonadaceae</taxon>
        <taxon>Modicisalibacter</taxon>
    </lineage>
</organism>
<sequence length="931" mass="103914">MKDIRATVRLQFHAGFTLDDAMQRVDYFADLGVSHVYASPLLASRTGSTHGYDGIDPTRIDPELGGEAALERLVARLRSRGMGLILDIVPNHVAVGGSENPWWQEVLAWGRASPYADFFDIDWQSPDPLLRGRLLVPFLGAPYDEVLTSGLLTLDYVPEAASFTLDYHEHRFPIDPRRYGDILRHAAHQALHQLAAAFDGLQTRLDAYAAVGELRRQLRHALEDESARAALARALERFDGNREAGAGRLHALIERQNYRLAWWRTASDEINWRRFFDITELGGLRVELPEVFEATHSLILQLVEAGWVDGLRVDHVDGLADPRGYCLRLRERLDALQASRPAEVPARVALYVEKILAEGERLHSDWGIEGTTGYEFMNEISGVQHDPAGAVPLHRLWREVSGRADDFLAEVRRARGEMLDTALASEFEACGLALHKVARARRETRDVTLGAIKRALKALVVHFPVYRSYADENGRPAQDAPFFRQAMAGARDDLNPPDAAVLDRLERWLGGEAPGDCQDDEERGLRLRAITRFQQLTSPVAAKAVEDTAGYRSAVLISRNDVGFDPQSFCIPLPEFHTASAFRQRHFPHSLVTTATHDHKRGEDVRARLAALSEKGGLFAERVRQWRAQAGSLRRSVASGEAPSPGDELILYQLLLGAWSPSLDSDDEDAMREFTERLAQWQQKALREAKLRSHWLWPDEAYEQASRAFLEEALLGDPACREALAAAARELDLPGAINGLAQATLRMTVPGVPDLYQGTEYWDFSLVDPDNRRPVDYAARRASLGRGEAPAEALGHWRDGHVKQALVQRLLRLRSQYPALFAEGDYRPLQVVGDREAHVLGFMRQHDEQAVLVVVPRLPAKLLKAAMLPHIPAENWGDSQLQVTPAMPGEWRDVLSNASLRLGEGTLPIGELLREFPVAVLVREDGPARDA</sequence>
<feature type="domain" description="Glycosyl hydrolase family 13 catalytic" evidence="1">
    <location>
        <begin position="5"/>
        <end position="491"/>
    </location>
</feature>
<reference evidence="3" key="1">
    <citation type="journal article" date="2019" name="Int. J. Syst. Evol. Microbiol.">
        <title>The Global Catalogue of Microorganisms (GCM) 10K type strain sequencing project: providing services to taxonomists for standard genome sequencing and annotation.</title>
        <authorList>
            <consortium name="The Broad Institute Genomics Platform"/>
            <consortium name="The Broad Institute Genome Sequencing Center for Infectious Disease"/>
            <person name="Wu L."/>
            <person name="Ma J."/>
        </authorList>
    </citation>
    <scope>NUCLEOTIDE SEQUENCE [LARGE SCALE GENOMIC DNA]</scope>
    <source>
        <strain evidence="3">JCM 18472</strain>
    </source>
</reference>
<dbReference type="Gene3D" id="3.20.20.80">
    <property type="entry name" value="Glycosidases"/>
    <property type="match status" value="3"/>
</dbReference>
<proteinExistence type="predicted"/>
<accession>A0ABP9RCY3</accession>
<protein>
    <submittedName>
        <fullName evidence="2">Malto-oligosyltrehalose synthase</fullName>
    </submittedName>
</protein>
<dbReference type="InterPro" id="IPR006047">
    <property type="entry name" value="GH13_cat_dom"/>
</dbReference>
<dbReference type="NCBIfam" id="TIGR02401">
    <property type="entry name" value="trehalose_TreY"/>
    <property type="match status" value="1"/>
</dbReference>
<dbReference type="SMART" id="SM00642">
    <property type="entry name" value="Aamy"/>
    <property type="match status" value="1"/>
</dbReference>
<dbReference type="PANTHER" id="PTHR10357">
    <property type="entry name" value="ALPHA-AMYLASE FAMILY MEMBER"/>
    <property type="match status" value="1"/>
</dbReference>
<keyword evidence="3" id="KW-1185">Reference proteome</keyword>
<evidence type="ECO:0000313" key="3">
    <source>
        <dbReference type="Proteomes" id="UP001500074"/>
    </source>
</evidence>
<dbReference type="Pfam" id="PF00128">
    <property type="entry name" value="Alpha-amylase"/>
    <property type="match status" value="1"/>
</dbReference>
<dbReference type="InterPro" id="IPR017853">
    <property type="entry name" value="GH"/>
</dbReference>